<gene>
    <name evidence="1" type="ORF">J421_4591</name>
    <name evidence="2" type="ORF">J421_4659</name>
</gene>
<dbReference type="KEGG" id="gba:J421_4591"/>
<dbReference type="EMBL" id="CP007129">
    <property type="protein sequence ID" value="AHG92126.1"/>
    <property type="molecule type" value="Genomic_DNA"/>
</dbReference>
<dbReference type="InterPro" id="IPR044000">
    <property type="entry name" value="Phage_tube_2"/>
</dbReference>
<keyword evidence="3" id="KW-1185">Reference proteome</keyword>
<protein>
    <submittedName>
        <fullName evidence="1">Uncharacterized protein</fullName>
    </submittedName>
</protein>
<dbReference type="Pfam" id="PF18906">
    <property type="entry name" value="Phage_tube_2"/>
    <property type="match status" value="2"/>
</dbReference>
<dbReference type="AlphaFoldDB" id="W0RMX3"/>
<name>W0RMX3_9BACT</name>
<keyword evidence="1" id="KW-0614">Plasmid</keyword>
<proteinExistence type="predicted"/>
<organism evidence="1 3">
    <name type="scientific">Gemmatirosa kalamazoonensis</name>
    <dbReference type="NCBI Taxonomy" id="861299"/>
    <lineage>
        <taxon>Bacteria</taxon>
        <taxon>Pseudomonadati</taxon>
        <taxon>Gemmatimonadota</taxon>
        <taxon>Gemmatimonadia</taxon>
        <taxon>Gemmatimonadales</taxon>
        <taxon>Gemmatimonadaceae</taxon>
        <taxon>Gemmatirosa</taxon>
    </lineage>
</organism>
<evidence type="ECO:0000313" key="1">
    <source>
        <dbReference type="EMBL" id="AHG92126.1"/>
    </source>
</evidence>
<evidence type="ECO:0000313" key="3">
    <source>
        <dbReference type="Proteomes" id="UP000019151"/>
    </source>
</evidence>
<dbReference type="Proteomes" id="UP000019151">
    <property type="component" value="Plasmid 1"/>
</dbReference>
<dbReference type="RefSeq" id="WP_025413548.1">
    <property type="nucleotide sequence ID" value="NZ_CP007129.1"/>
</dbReference>
<geneLocation type="plasmid" evidence="1 3">
    <name>1</name>
</geneLocation>
<dbReference type="KEGG" id="gba:J421_4659"/>
<dbReference type="OrthoDB" id="976200at2"/>
<dbReference type="PATRIC" id="fig|861299.3.peg.4646"/>
<accession>W0RMX3</accession>
<dbReference type="HOGENOM" id="CLU_042780_0_0_0"/>
<reference evidence="1 3" key="2">
    <citation type="journal article" date="2014" name="Genome Announc.">
        <title>Genome Sequence and Methylome of Soil Bacterium Gemmatirosa kalamazoonensis KBS708T, a Member of the Rarely Cultivated Gemmatimonadetes Phylum.</title>
        <authorList>
            <person name="Debruyn J.M."/>
            <person name="Radosevich M."/>
            <person name="Wommack K.E."/>
            <person name="Polson S.W."/>
            <person name="Hauser L.J."/>
            <person name="Fawaz M.N."/>
            <person name="Korlach J."/>
            <person name="Tsai Y.C."/>
        </authorList>
    </citation>
    <scope>NUCLEOTIDE SEQUENCE [LARGE SCALE GENOMIC DNA]</scope>
    <source>
        <strain evidence="1 3">KBS708</strain>
        <plasmid evidence="1">1</plasmid>
        <plasmid evidence="3">Plasmid 1</plasmid>
    </source>
</reference>
<sequence>MGQATRNRIALKVARQSVSGTVPAAALFNLLRYTDESLGAAPQVTPSGEIVSDRNMSDPVLTGRTLSGGINGELSARSYDPLLESAMFASFTRTAEFIKGGGYAGLPEVTALSAPAANIQTATVASGGTFVKSKMLVQVSGFANATNNGVFLANADGGATTVTWTNAAGVAEAAPPAGARIKVIGAELPTTTQSGASNLNTATGVNFASFIPADGAWVWVGGDAANKKFATNPGGWARVAKAGRGNASLTFDILPIGWAADTNAAANSIRIYFGDFIANGVTPVLLAFERSFLDINNVHELFSDGVMGAVSYDLSAKSIAKVSYSGLTFATYALNVAEQKATTSTLGLGNTPYNTLANIGMIVEGGSAIPLAGPNYVLAAKINLDNGLRELPALATANGIIGVNPGKCNVTGSITAYLGDSTLLAKVMGQTPTNLAFPMREPNTDHGTVLDLPAVKYTTGAPAGDQDITVELGFQAYKHASLGYAFSQSILEGIGL</sequence>
<reference evidence="1" key="1">
    <citation type="submission" date="2013-12" db="EMBL/GenBank/DDBJ databases">
        <authorList>
            <person name="DeBruyn J.M."/>
            <person name="Radosevich M."/>
            <person name="Wommack K.Eric."/>
            <person name="Polson S."/>
            <person name="Hauser L.J."/>
            <person name="Fawaz M.N."/>
            <person name="Korlach J."/>
            <person name="Tsai Y.-C."/>
        </authorList>
    </citation>
    <scope>NUCLEOTIDE SEQUENCE</scope>
    <source>
        <strain evidence="1">KBS708</strain>
        <plasmid evidence="1">1</plasmid>
    </source>
</reference>
<dbReference type="InParanoid" id="W0RMX3"/>
<evidence type="ECO:0000313" key="2">
    <source>
        <dbReference type="EMBL" id="AHG92194.1"/>
    </source>
</evidence>
<dbReference type="EMBL" id="CP007129">
    <property type="protein sequence ID" value="AHG92194.1"/>
    <property type="molecule type" value="Genomic_DNA"/>
</dbReference>